<name>A0A3S2Y411_9PROT</name>
<evidence type="ECO:0000256" key="2">
    <source>
        <dbReference type="SAM" id="SignalP"/>
    </source>
</evidence>
<reference evidence="4" key="1">
    <citation type="submission" date="2019-01" db="EMBL/GenBank/DDBJ databases">
        <title>Gri0909 isolated from a small marine red alga.</title>
        <authorList>
            <person name="Kim J."/>
            <person name="Jeong S.E."/>
            <person name="Jeon C.O."/>
        </authorList>
    </citation>
    <scope>NUCLEOTIDE SEQUENCE [LARGE SCALE GENOMIC DNA]</scope>
    <source>
        <strain evidence="4">Gri0909</strain>
    </source>
</reference>
<keyword evidence="1" id="KW-0812">Transmembrane</keyword>
<dbReference type="EMBL" id="SADE01000001">
    <property type="protein sequence ID" value="RVU37940.1"/>
    <property type="molecule type" value="Genomic_DNA"/>
</dbReference>
<evidence type="ECO:0000313" key="3">
    <source>
        <dbReference type="EMBL" id="RVU37940.1"/>
    </source>
</evidence>
<dbReference type="RefSeq" id="WP_127763313.1">
    <property type="nucleotide sequence ID" value="NZ_SADE01000001.1"/>
</dbReference>
<keyword evidence="1" id="KW-1133">Transmembrane helix</keyword>
<proteinExistence type="predicted"/>
<keyword evidence="2" id="KW-0732">Signal</keyword>
<sequence>MNGFKFGRGFSLVLASGAIALALASGSANAASVVHEGSILDTTVHPLDFSMIYRSSDGYGGGWGGARHIGGDIAYNWDVGADNKLSSGDTATFNIKDTLVYTTNEGGYRYDVTLLNSANSILTVGNALSSPVGNATDFVTHTIGGSLDFKIEIFGNGANPLATLTDNIRFDTLLEFSLVNGIRESGPGSVAMYLWGETRDESYEPKYPGDANDGYDFNCTGSHWKCKKIKNTFYGHEKNMVWKLAMDGSVTAVPVPAAMPLLISALVGLGFLTRRRRTAA</sequence>
<feature type="chain" id="PRO_5018745076" description="VPLPA-CTERM sorting domain-containing protein" evidence="2">
    <location>
        <begin position="31"/>
        <end position="280"/>
    </location>
</feature>
<organism evidence="3 4">
    <name type="scientific">Hwanghaeella grinnelliae</name>
    <dbReference type="NCBI Taxonomy" id="2500179"/>
    <lineage>
        <taxon>Bacteria</taxon>
        <taxon>Pseudomonadati</taxon>
        <taxon>Pseudomonadota</taxon>
        <taxon>Alphaproteobacteria</taxon>
        <taxon>Rhodospirillales</taxon>
        <taxon>Rhodospirillaceae</taxon>
        <taxon>Hwanghaeella</taxon>
    </lineage>
</organism>
<keyword evidence="1" id="KW-0472">Membrane</keyword>
<gene>
    <name evidence="3" type="ORF">EOI86_01140</name>
</gene>
<dbReference type="Proteomes" id="UP000287447">
    <property type="component" value="Unassembled WGS sequence"/>
</dbReference>
<feature type="signal peptide" evidence="2">
    <location>
        <begin position="1"/>
        <end position="30"/>
    </location>
</feature>
<comment type="caution">
    <text evidence="3">The sequence shown here is derived from an EMBL/GenBank/DDBJ whole genome shotgun (WGS) entry which is preliminary data.</text>
</comment>
<accession>A0A3S2Y411</accession>
<protein>
    <recommendedName>
        <fullName evidence="5">VPLPA-CTERM sorting domain-containing protein</fullName>
    </recommendedName>
</protein>
<evidence type="ECO:0000256" key="1">
    <source>
        <dbReference type="SAM" id="Phobius"/>
    </source>
</evidence>
<evidence type="ECO:0000313" key="4">
    <source>
        <dbReference type="Proteomes" id="UP000287447"/>
    </source>
</evidence>
<evidence type="ECO:0008006" key="5">
    <source>
        <dbReference type="Google" id="ProtNLM"/>
    </source>
</evidence>
<dbReference type="AlphaFoldDB" id="A0A3S2Y411"/>
<keyword evidence="4" id="KW-1185">Reference proteome</keyword>
<feature type="transmembrane region" description="Helical" evidence="1">
    <location>
        <begin position="253"/>
        <end position="272"/>
    </location>
</feature>